<dbReference type="PANTHER" id="PTHR14359:SF6">
    <property type="entry name" value="PHOSPHOPANTOTHENOYLCYSTEINE DECARBOXYLASE"/>
    <property type="match status" value="1"/>
</dbReference>
<evidence type="ECO:0000259" key="7">
    <source>
        <dbReference type="Pfam" id="PF02441"/>
    </source>
</evidence>
<accession>A0A0N0BH19</accession>
<dbReference type="GO" id="GO:0010181">
    <property type="term" value="F:FMN binding"/>
    <property type="evidence" value="ECO:0007669"/>
    <property type="project" value="TreeGrafter"/>
</dbReference>
<dbReference type="Gene3D" id="3.40.50.1950">
    <property type="entry name" value="Flavin prenyltransferase-like"/>
    <property type="match status" value="1"/>
</dbReference>
<dbReference type="GO" id="GO:0071513">
    <property type="term" value="C:phosphopantothenoylcysteine decarboxylase complex"/>
    <property type="evidence" value="ECO:0007669"/>
    <property type="project" value="TreeGrafter"/>
</dbReference>
<dbReference type="PANTHER" id="PTHR14359">
    <property type="entry name" value="HOMO-OLIGOMERIC FLAVIN CONTAINING CYS DECARBOXYLASE FAMILY"/>
    <property type="match status" value="1"/>
</dbReference>
<dbReference type="InterPro" id="IPR036551">
    <property type="entry name" value="Flavin_trans-like"/>
</dbReference>
<feature type="region of interest" description="Disordered" evidence="6">
    <location>
        <begin position="204"/>
        <end position="235"/>
    </location>
</feature>
<proteinExistence type="inferred from homology"/>
<feature type="compositionally biased region" description="Gly residues" evidence="6">
    <location>
        <begin position="206"/>
        <end position="220"/>
    </location>
</feature>
<name>A0A0N0BH19_9HYME</name>
<dbReference type="OrthoDB" id="1532798at2759"/>
<evidence type="ECO:0000256" key="1">
    <source>
        <dbReference type="ARBA" id="ARBA00022993"/>
    </source>
</evidence>
<evidence type="ECO:0000256" key="5">
    <source>
        <dbReference type="ARBA" id="ARBA00082063"/>
    </source>
</evidence>
<evidence type="ECO:0000256" key="4">
    <source>
        <dbReference type="ARBA" id="ARBA00070201"/>
    </source>
</evidence>
<organism evidence="8 9">
    <name type="scientific">Melipona quadrifasciata</name>
    <dbReference type="NCBI Taxonomy" id="166423"/>
    <lineage>
        <taxon>Eukaryota</taxon>
        <taxon>Metazoa</taxon>
        <taxon>Ecdysozoa</taxon>
        <taxon>Arthropoda</taxon>
        <taxon>Hexapoda</taxon>
        <taxon>Insecta</taxon>
        <taxon>Pterygota</taxon>
        <taxon>Neoptera</taxon>
        <taxon>Endopterygota</taxon>
        <taxon>Hymenoptera</taxon>
        <taxon>Apocrita</taxon>
        <taxon>Aculeata</taxon>
        <taxon>Apoidea</taxon>
        <taxon>Anthophila</taxon>
        <taxon>Apidae</taxon>
        <taxon>Melipona</taxon>
    </lineage>
</organism>
<reference evidence="8 9" key="1">
    <citation type="submission" date="2015-07" db="EMBL/GenBank/DDBJ databases">
        <title>The genome of Melipona quadrifasciata.</title>
        <authorList>
            <person name="Pan H."/>
            <person name="Kapheim K."/>
        </authorList>
    </citation>
    <scope>NUCLEOTIDE SEQUENCE [LARGE SCALE GENOMIC DNA]</scope>
    <source>
        <strain evidence="8">0111107301</strain>
        <tissue evidence="8">Whole body</tissue>
    </source>
</reference>
<dbReference type="Proteomes" id="UP000053105">
    <property type="component" value="Unassembled WGS sequence"/>
</dbReference>
<sequence length="394" mass="43534">MSSTSRKKILIGCTGSVATIKLPQLVEKLWQNNLEVRVVVTEKAKHFLKEAELPPGIQVLSDTVEWAAWQDRGDPVLHIDLVKWADLFLIAPLDANTLGKMASGICDNILTCVARAWDPMKPLVFCPAMNTKMWEHPVTAPQVALLKSWGYKEVACISKTLMCGDVGIGGMAEVDTIVHTALRLLNPWDPWRCPPVPRPLRVRCSDGGGRGGDGGGGSSGGRCRCRSGSSGGSSSGGGVMFVRLMFIKYWSVLFSSGVDPMESSLPFKIHLRMQKFIRSEISRSAKKVNFFHMVRNGTIFIWYVKILQGKKKRIQSSQSGSFTLLQRDQARKGVTEFERDNCRPVAWQGLRLFVSAVQALRHGSCLYKKATGQGSRCPEKMNEAAIKTTDYVSN</sequence>
<dbReference type="SUPFAM" id="SSF52507">
    <property type="entry name" value="Homo-oligomeric flavin-containing Cys decarboxylases, HFCD"/>
    <property type="match status" value="1"/>
</dbReference>
<evidence type="ECO:0000256" key="6">
    <source>
        <dbReference type="SAM" id="MobiDB-lite"/>
    </source>
</evidence>
<dbReference type="Pfam" id="PF02441">
    <property type="entry name" value="Flavoprotein"/>
    <property type="match status" value="1"/>
</dbReference>
<comment type="similarity">
    <text evidence="2">Belongs to the HFCD (homooligomeric flavin containing Cys decarboxylase) superfamily.</text>
</comment>
<dbReference type="GO" id="GO:0004633">
    <property type="term" value="F:phosphopantothenoylcysteine decarboxylase activity"/>
    <property type="evidence" value="ECO:0007669"/>
    <property type="project" value="TreeGrafter"/>
</dbReference>
<dbReference type="FunFam" id="3.40.50.1950:FF:000004">
    <property type="entry name" value="Phosphopantothenoylcysteine decarboxylase"/>
    <property type="match status" value="1"/>
</dbReference>
<dbReference type="GO" id="GO:0015937">
    <property type="term" value="P:coenzyme A biosynthetic process"/>
    <property type="evidence" value="ECO:0007669"/>
    <property type="project" value="UniProtKB-KW"/>
</dbReference>
<keyword evidence="1" id="KW-0173">Coenzyme A biosynthesis</keyword>
<evidence type="ECO:0000313" key="9">
    <source>
        <dbReference type="Proteomes" id="UP000053105"/>
    </source>
</evidence>
<evidence type="ECO:0000256" key="2">
    <source>
        <dbReference type="ARBA" id="ARBA00038350"/>
    </source>
</evidence>
<dbReference type="AlphaFoldDB" id="A0A0N0BH19"/>
<keyword evidence="9" id="KW-1185">Reference proteome</keyword>
<evidence type="ECO:0000256" key="3">
    <source>
        <dbReference type="ARBA" id="ARBA00056708"/>
    </source>
</evidence>
<protein>
    <recommendedName>
        <fullName evidence="4">Phosphopantothenoylcysteine decarboxylase</fullName>
    </recommendedName>
    <alternativeName>
        <fullName evidence="5">CoaC</fullName>
    </alternativeName>
</protein>
<dbReference type="EMBL" id="KQ435763">
    <property type="protein sequence ID" value="KOX75398.1"/>
    <property type="molecule type" value="Genomic_DNA"/>
</dbReference>
<dbReference type="InterPro" id="IPR003382">
    <property type="entry name" value="Flavoprotein"/>
</dbReference>
<dbReference type="STRING" id="166423.A0A0N0BH19"/>
<gene>
    <name evidence="8" type="ORF">WN51_12848</name>
</gene>
<evidence type="ECO:0000313" key="8">
    <source>
        <dbReference type="EMBL" id="KOX75398.1"/>
    </source>
</evidence>
<feature type="domain" description="Flavoprotein" evidence="7">
    <location>
        <begin position="7"/>
        <end position="184"/>
    </location>
</feature>
<comment type="function">
    <text evidence="3">Catalyzes the decarboxylation of the cysteine moiety of 4-phosphopantothenoylcysteine to form 4'-phosphopantotheine and this reaction forms part of the biosynthesis of coenzyme A.</text>
</comment>